<proteinExistence type="predicted"/>
<evidence type="ECO:0000313" key="5">
    <source>
        <dbReference type="Proteomes" id="UP000017404"/>
    </source>
</evidence>
<keyword evidence="2" id="KW-0812">Transmembrane</keyword>
<dbReference type="OrthoDB" id="8809170at2"/>
<feature type="compositionally biased region" description="Basic and acidic residues" evidence="1">
    <location>
        <begin position="253"/>
        <end position="268"/>
    </location>
</feature>
<dbReference type="PATRIC" id="fig|1120928.5.peg.3572"/>
<keyword evidence="5" id="KW-1185">Reference proteome</keyword>
<feature type="region of interest" description="Disordered" evidence="1">
    <location>
        <begin position="251"/>
        <end position="272"/>
    </location>
</feature>
<dbReference type="Proteomes" id="UP000017404">
    <property type="component" value="Unassembled WGS sequence"/>
</dbReference>
<accession>V2UPH4</accession>
<reference evidence="4 5" key="1">
    <citation type="submission" date="2013-10" db="EMBL/GenBank/DDBJ databases">
        <title>The Genome Sequence of Acinetobacter tjernbergiae CIP107465.</title>
        <authorList>
            <consortium name="The Broad Institute Genomics Platform"/>
            <consortium name="The Broad Institute Genome Sequencing Center for Infectious Disease"/>
            <person name="Cerqueira G."/>
            <person name="Feldgarden M."/>
            <person name="Courvalin P."/>
            <person name="Grillot-Courvalin C."/>
            <person name="Clermont D."/>
            <person name="Rocha E."/>
            <person name="Yoon E.-J."/>
            <person name="Nemec A."/>
            <person name="Young S.K."/>
            <person name="Zeng Q."/>
            <person name="Gargeya S."/>
            <person name="Fitzgerald M."/>
            <person name="Abouelleil A."/>
            <person name="Alvarado L."/>
            <person name="Berlin A.M."/>
            <person name="Chapman S.B."/>
            <person name="Gainer-Dewar J."/>
            <person name="Goldberg J."/>
            <person name="Gnerre S."/>
            <person name="Griggs A."/>
            <person name="Gujja S."/>
            <person name="Hansen M."/>
            <person name="Howarth C."/>
            <person name="Imamovic A."/>
            <person name="Ireland A."/>
            <person name="Larimer J."/>
            <person name="McCowan C."/>
            <person name="Murphy C."/>
            <person name="Pearson M."/>
            <person name="Poon T.W."/>
            <person name="Priest M."/>
            <person name="Roberts A."/>
            <person name="Saif S."/>
            <person name="Shea T."/>
            <person name="Sykes S."/>
            <person name="Wortman J."/>
            <person name="Nusbaum C."/>
            <person name="Birren B."/>
        </authorList>
    </citation>
    <scope>NUCLEOTIDE SEQUENCE [LARGE SCALE GENOMIC DNA]</scope>
    <source>
        <strain evidence="4 5">CIP 107465</strain>
    </source>
</reference>
<dbReference type="AlphaFoldDB" id="V2UPH4"/>
<dbReference type="eggNOG" id="COG4128">
    <property type="taxonomic scope" value="Bacteria"/>
</dbReference>
<organism evidence="4 5">
    <name type="scientific">Acinetobacter tjernbergiae DSM 14971 = CIP 107465</name>
    <dbReference type="NCBI Taxonomy" id="1120928"/>
    <lineage>
        <taxon>Bacteria</taxon>
        <taxon>Pseudomonadati</taxon>
        <taxon>Pseudomonadota</taxon>
        <taxon>Gammaproteobacteria</taxon>
        <taxon>Moraxellales</taxon>
        <taxon>Moraxellaceae</taxon>
        <taxon>Acinetobacter</taxon>
    </lineage>
</organism>
<evidence type="ECO:0000259" key="3">
    <source>
        <dbReference type="Pfam" id="PF05707"/>
    </source>
</evidence>
<keyword evidence="2" id="KW-0472">Membrane</keyword>
<dbReference type="Pfam" id="PF05707">
    <property type="entry name" value="Zot"/>
    <property type="match status" value="1"/>
</dbReference>
<protein>
    <recommendedName>
        <fullName evidence="3">Zona occludens toxin N-terminal domain-containing protein</fullName>
    </recommendedName>
</protein>
<evidence type="ECO:0000313" key="4">
    <source>
        <dbReference type="EMBL" id="ESK51862.1"/>
    </source>
</evidence>
<feature type="transmembrane region" description="Helical" evidence="2">
    <location>
        <begin position="205"/>
        <end position="226"/>
    </location>
</feature>
<evidence type="ECO:0000256" key="2">
    <source>
        <dbReference type="SAM" id="Phobius"/>
    </source>
</evidence>
<sequence length="353" mass="40729">MLHLITATPGSGKTLFAIQKIYEHLNKGHVVFSNIAGLKIPGVFAIETNTDWRDLDHFKRLQPEFSHKPIAVFYDEAHEHPAFDAEDTQYKENGQVDRLKQKEVRDQARALRMHRHFGFDIYLITQQVQFIESVTVGLCGIHWHLHRAFGLQRSTLYMWRSGQTNPTTRSVQRYAEEKTTFKFPKHFYDLYDSATVHTHKARIPLYYVGVVLLPIALFSYSGYTYYKSHYQKETPLQASETQEQTLSPTLQQLKDEKEGKKPNEDTQQKEQVLIDDEKQRVASVFASSDSCRAYNGFGDLVQISVQECLDYADHPAKLRATSDTFRQQRLSAVNYTQYTTETSQTAETTNSSL</sequence>
<dbReference type="InterPro" id="IPR008900">
    <property type="entry name" value="Zot_N"/>
</dbReference>
<gene>
    <name evidence="4" type="ORF">F990_03532</name>
</gene>
<dbReference type="Gene3D" id="3.40.50.300">
    <property type="entry name" value="P-loop containing nucleotide triphosphate hydrolases"/>
    <property type="match status" value="1"/>
</dbReference>
<evidence type="ECO:0000256" key="1">
    <source>
        <dbReference type="SAM" id="MobiDB-lite"/>
    </source>
</evidence>
<comment type="caution">
    <text evidence="4">The sequence shown here is derived from an EMBL/GenBank/DDBJ whole genome shotgun (WGS) entry which is preliminary data.</text>
</comment>
<name>V2UPH4_9GAMM</name>
<dbReference type="InterPro" id="IPR027417">
    <property type="entry name" value="P-loop_NTPase"/>
</dbReference>
<dbReference type="RefSeq" id="WP_018680103.1">
    <property type="nucleotide sequence ID" value="NZ_AYEV01000067.1"/>
</dbReference>
<dbReference type="STRING" id="202955.GCA_000759995_00036"/>
<feature type="domain" description="Zona occludens toxin N-terminal" evidence="3">
    <location>
        <begin position="1"/>
        <end position="197"/>
    </location>
</feature>
<keyword evidence="2" id="KW-1133">Transmembrane helix</keyword>
<dbReference type="EMBL" id="AYEV01000067">
    <property type="protein sequence ID" value="ESK51862.1"/>
    <property type="molecule type" value="Genomic_DNA"/>
</dbReference>
<dbReference type="SUPFAM" id="SSF52540">
    <property type="entry name" value="P-loop containing nucleoside triphosphate hydrolases"/>
    <property type="match status" value="1"/>
</dbReference>